<evidence type="ECO:0000256" key="3">
    <source>
        <dbReference type="PROSITE-ProRule" id="PRU00708"/>
    </source>
</evidence>
<evidence type="ECO:0000313" key="4">
    <source>
        <dbReference type="EMBL" id="KYP41505.1"/>
    </source>
</evidence>
<evidence type="ECO:0000256" key="2">
    <source>
        <dbReference type="ARBA" id="ARBA00022737"/>
    </source>
</evidence>
<evidence type="ECO:0000256" key="1">
    <source>
        <dbReference type="ARBA" id="ARBA00007626"/>
    </source>
</evidence>
<dbReference type="GO" id="GO:0005739">
    <property type="term" value="C:mitochondrion"/>
    <property type="evidence" value="ECO:0007669"/>
    <property type="project" value="TreeGrafter"/>
</dbReference>
<dbReference type="PANTHER" id="PTHR45717:SF7">
    <property type="entry name" value="PENTACOTRIPEPTIDE-REPEAT REGION OF PRORP DOMAIN-CONTAINING PROTEIN"/>
    <property type="match status" value="1"/>
</dbReference>
<dbReference type="Proteomes" id="UP000075243">
    <property type="component" value="Unassembled WGS sequence"/>
</dbReference>
<evidence type="ECO:0008006" key="6">
    <source>
        <dbReference type="Google" id="ProtNLM"/>
    </source>
</evidence>
<dbReference type="GO" id="GO:0003729">
    <property type="term" value="F:mRNA binding"/>
    <property type="evidence" value="ECO:0007669"/>
    <property type="project" value="UniProtKB-ARBA"/>
</dbReference>
<dbReference type="InterPro" id="IPR002885">
    <property type="entry name" value="PPR_rpt"/>
</dbReference>
<keyword evidence="5" id="KW-1185">Reference proteome</keyword>
<sequence>MSLTASRNLAATFLRRFSAATRGPKNLYSRISPLGDPSVSVVPVLDRWIQQGNAVNGLELQRIVKILRTNKRLTQALEVSEWMSSKGLCPISSGNQAVQLDLIGRVRGVESAESYFNSLSDRDKTFKAHGALLNCYVREGLVEMSLSQMQKMKDMGMVSLLNYNNIMWLYTHTQQLEKVPGVLAQMKTDGVSPNIFSYRICINSYGMRGDLANVEKLLEEMESEPHIGTDWMTYSMVVKFYIKAGMKEKALVFLKKCEEKADKRDVLAYNHLISHYAGLGGKGGMMRVWRLQKANCKKQRNREYITMLGCLVKLGELDQAEKVLAEWELSGNTCDFRVPNVLLIGYSQKGMVEKAEAVLRSLAAKGKTPTPNSWGIIASGYVDKENMEKAFQCIKEALAVLDQNTRWRPKVDVVSSIFNWVTSNRDVGEVEDFVNSMKTVNSMNRDMYLSLIKMYVRCGKDLDGILESMKADNINLDEEEIKEILAHN</sequence>
<dbReference type="STRING" id="3821.A0A151RGE3"/>
<dbReference type="OMA" id="CKKQLNR"/>
<dbReference type="Pfam" id="PF01535">
    <property type="entry name" value="PPR"/>
    <property type="match status" value="3"/>
</dbReference>
<dbReference type="Gene3D" id="1.25.40.10">
    <property type="entry name" value="Tetratricopeptide repeat domain"/>
    <property type="match status" value="2"/>
</dbReference>
<dbReference type="InterPro" id="IPR011990">
    <property type="entry name" value="TPR-like_helical_dom_sf"/>
</dbReference>
<protein>
    <recommendedName>
        <fullName evidence="6">Pentatricopeptide repeat-containing protein At4g21705, mitochondrial</fullName>
    </recommendedName>
</protein>
<dbReference type="SUPFAM" id="SSF81901">
    <property type="entry name" value="HCP-like"/>
    <property type="match status" value="1"/>
</dbReference>
<dbReference type="OrthoDB" id="429961at2759"/>
<evidence type="ECO:0000313" key="5">
    <source>
        <dbReference type="Proteomes" id="UP000075243"/>
    </source>
</evidence>
<comment type="similarity">
    <text evidence="1">Belongs to the PPR family. P subfamily.</text>
</comment>
<proteinExistence type="inferred from homology"/>
<dbReference type="EMBL" id="KQ483769">
    <property type="protein sequence ID" value="KYP41505.1"/>
    <property type="molecule type" value="Genomic_DNA"/>
</dbReference>
<organism evidence="4 5">
    <name type="scientific">Cajanus cajan</name>
    <name type="common">Pigeon pea</name>
    <name type="synonym">Cajanus indicus</name>
    <dbReference type="NCBI Taxonomy" id="3821"/>
    <lineage>
        <taxon>Eukaryota</taxon>
        <taxon>Viridiplantae</taxon>
        <taxon>Streptophyta</taxon>
        <taxon>Embryophyta</taxon>
        <taxon>Tracheophyta</taxon>
        <taxon>Spermatophyta</taxon>
        <taxon>Magnoliopsida</taxon>
        <taxon>eudicotyledons</taxon>
        <taxon>Gunneridae</taxon>
        <taxon>Pentapetalae</taxon>
        <taxon>rosids</taxon>
        <taxon>fabids</taxon>
        <taxon>Fabales</taxon>
        <taxon>Fabaceae</taxon>
        <taxon>Papilionoideae</taxon>
        <taxon>50 kb inversion clade</taxon>
        <taxon>NPAAA clade</taxon>
        <taxon>indigoferoid/millettioid clade</taxon>
        <taxon>Phaseoleae</taxon>
        <taxon>Cajanus</taxon>
    </lineage>
</organism>
<name>A0A151RGE3_CAJCA</name>
<dbReference type="PROSITE" id="PS51375">
    <property type="entry name" value="PPR"/>
    <property type="match status" value="1"/>
</dbReference>
<feature type="repeat" description="PPR" evidence="3">
    <location>
        <begin position="335"/>
        <end position="369"/>
    </location>
</feature>
<gene>
    <name evidence="4" type="ORF">KK1_037123</name>
</gene>
<reference evidence="4" key="1">
    <citation type="journal article" date="2012" name="Nat. Biotechnol.">
        <title>Draft genome sequence of pigeonpea (Cajanus cajan), an orphan legume crop of resource-poor farmers.</title>
        <authorList>
            <person name="Varshney R.K."/>
            <person name="Chen W."/>
            <person name="Li Y."/>
            <person name="Bharti A.K."/>
            <person name="Saxena R.K."/>
            <person name="Schlueter J.A."/>
            <person name="Donoghue M.T."/>
            <person name="Azam S."/>
            <person name="Fan G."/>
            <person name="Whaley A.M."/>
            <person name="Farmer A.D."/>
            <person name="Sheridan J."/>
            <person name="Iwata A."/>
            <person name="Tuteja R."/>
            <person name="Penmetsa R.V."/>
            <person name="Wu W."/>
            <person name="Upadhyaya H.D."/>
            <person name="Yang S.P."/>
            <person name="Shah T."/>
            <person name="Saxena K.B."/>
            <person name="Michael T."/>
            <person name="McCombie W.R."/>
            <person name="Yang B."/>
            <person name="Zhang G."/>
            <person name="Yang H."/>
            <person name="Wang J."/>
            <person name="Spillane C."/>
            <person name="Cook D.R."/>
            <person name="May G.D."/>
            <person name="Xu X."/>
            <person name="Jackson S.A."/>
        </authorList>
    </citation>
    <scope>NUCLEOTIDE SEQUENCE [LARGE SCALE GENOMIC DNA]</scope>
</reference>
<dbReference type="AlphaFoldDB" id="A0A151RGE3"/>
<keyword evidence="2" id="KW-0677">Repeat</keyword>
<dbReference type="Gramene" id="C.cajan_37288.t">
    <property type="protein sequence ID" value="C.cajan_37288.t"/>
    <property type="gene ID" value="C.cajan_37288"/>
</dbReference>
<accession>A0A151RGE3</accession>
<dbReference type="Pfam" id="PF13041">
    <property type="entry name" value="PPR_2"/>
    <property type="match status" value="1"/>
</dbReference>
<dbReference type="PANTHER" id="PTHR45717">
    <property type="entry name" value="OS12G0527900 PROTEIN"/>
    <property type="match status" value="1"/>
</dbReference>